<reference evidence="3 4" key="1">
    <citation type="submission" date="2019-01" db="EMBL/GenBank/DDBJ databases">
        <title>Geovibrio thiophilus DSM 11263, complete genome.</title>
        <authorList>
            <person name="Spring S."/>
            <person name="Bunk B."/>
            <person name="Sproer C."/>
        </authorList>
    </citation>
    <scope>NUCLEOTIDE SEQUENCE [LARGE SCALE GENOMIC DNA]</scope>
    <source>
        <strain evidence="3 4">DSM 11263</strain>
    </source>
</reference>
<dbReference type="GO" id="GO:0008270">
    <property type="term" value="F:zinc ion binding"/>
    <property type="evidence" value="ECO:0007669"/>
    <property type="project" value="UniProtKB-KW"/>
</dbReference>
<protein>
    <recommendedName>
        <fullName evidence="2">SWIM-type domain-containing protein</fullName>
    </recommendedName>
</protein>
<proteinExistence type="predicted"/>
<name>A0A410JYJ8_9BACT</name>
<dbReference type="EMBL" id="CP035108">
    <property type="protein sequence ID" value="QAR33276.1"/>
    <property type="molecule type" value="Genomic_DNA"/>
</dbReference>
<keyword evidence="4" id="KW-1185">Reference proteome</keyword>
<feature type="domain" description="SWIM-type" evidence="2">
    <location>
        <begin position="51"/>
        <end position="87"/>
    </location>
</feature>
<dbReference type="OrthoDB" id="7187515at2"/>
<evidence type="ECO:0000259" key="2">
    <source>
        <dbReference type="PROSITE" id="PS50966"/>
    </source>
</evidence>
<accession>A0A410JYJ8</accession>
<gene>
    <name evidence="3" type="ORF">EP073_07640</name>
</gene>
<sequence>MQLPKLSEEQLRNISTPLNLQRAENYVGKFIDCSVEGSLLKGTIKGNHGAYVTTLQIDSDPVRFSCECTNAKEVFCKHAAALGLTYIYTPWVFASNRKLERQHIKTFDDIKFYIKTTTLKSLLDDVRGKNISSSQVAELAGVSIQQLSSIVKEDLNGKNHVLTDPLKIACLYLLCSQK</sequence>
<dbReference type="PROSITE" id="PS50966">
    <property type="entry name" value="ZF_SWIM"/>
    <property type="match status" value="1"/>
</dbReference>
<dbReference type="RefSeq" id="WP_128466562.1">
    <property type="nucleotide sequence ID" value="NZ_CP035108.1"/>
</dbReference>
<organism evidence="3 4">
    <name type="scientific">Geovibrio thiophilus</name>
    <dbReference type="NCBI Taxonomy" id="139438"/>
    <lineage>
        <taxon>Bacteria</taxon>
        <taxon>Pseudomonadati</taxon>
        <taxon>Deferribacterota</taxon>
        <taxon>Deferribacteres</taxon>
        <taxon>Deferribacterales</taxon>
        <taxon>Geovibrionaceae</taxon>
        <taxon>Geovibrio</taxon>
    </lineage>
</organism>
<evidence type="ECO:0000313" key="3">
    <source>
        <dbReference type="EMBL" id="QAR33276.1"/>
    </source>
</evidence>
<keyword evidence="1" id="KW-0863">Zinc-finger</keyword>
<keyword evidence="1" id="KW-0862">Zinc</keyword>
<evidence type="ECO:0000256" key="1">
    <source>
        <dbReference type="PROSITE-ProRule" id="PRU00325"/>
    </source>
</evidence>
<dbReference type="AlphaFoldDB" id="A0A410JYJ8"/>
<keyword evidence="1" id="KW-0479">Metal-binding</keyword>
<dbReference type="InterPro" id="IPR007527">
    <property type="entry name" value="Znf_SWIM"/>
</dbReference>
<dbReference type="KEGG" id="gtl:EP073_07640"/>
<dbReference type="Proteomes" id="UP000287502">
    <property type="component" value="Chromosome"/>
</dbReference>
<evidence type="ECO:0000313" key="4">
    <source>
        <dbReference type="Proteomes" id="UP000287502"/>
    </source>
</evidence>